<keyword evidence="2" id="KW-1185">Reference proteome</keyword>
<dbReference type="InterPro" id="IPR022062">
    <property type="entry name" value="DUF3618"/>
</dbReference>
<comment type="caution">
    <text evidence="1">The sequence shown here is derived from an EMBL/GenBank/DDBJ whole genome shotgun (WGS) entry which is preliminary data.</text>
</comment>
<dbReference type="Pfam" id="PF12277">
    <property type="entry name" value="DUF3618"/>
    <property type="match status" value="1"/>
</dbReference>
<accession>A0A2T5B806</accession>
<protein>
    <submittedName>
        <fullName evidence="1">Uncharacterized protein DUF3618</fullName>
    </submittedName>
</protein>
<evidence type="ECO:0000313" key="1">
    <source>
        <dbReference type="EMBL" id="PTM95126.1"/>
    </source>
</evidence>
<dbReference type="EMBL" id="PZZZ01000004">
    <property type="protein sequence ID" value="PTM95126.1"/>
    <property type="molecule type" value="Genomic_DNA"/>
</dbReference>
<dbReference type="Proteomes" id="UP000241247">
    <property type="component" value="Unassembled WGS sequence"/>
</dbReference>
<evidence type="ECO:0000313" key="2">
    <source>
        <dbReference type="Proteomes" id="UP000241247"/>
    </source>
</evidence>
<reference evidence="1 2" key="1">
    <citation type="submission" date="2018-04" db="EMBL/GenBank/DDBJ databases">
        <title>Genomic Encyclopedia of Type Strains, Phase IV (KMG-IV): sequencing the most valuable type-strain genomes for metagenomic binning, comparative biology and taxonomic classification.</title>
        <authorList>
            <person name="Goeker M."/>
        </authorList>
    </citation>
    <scope>NUCLEOTIDE SEQUENCE [LARGE SCALE GENOMIC DNA]</scope>
    <source>
        <strain evidence="1 2">DSM 7138</strain>
    </source>
</reference>
<dbReference type="OrthoDB" id="7471221at2"/>
<dbReference type="AlphaFoldDB" id="A0A2T5B806"/>
<gene>
    <name evidence="1" type="ORF">C7449_104191</name>
</gene>
<sequence length="326" mass="35020">MKHDQDHRTAAELQSEIEADRERIEEKLHAIQERMSPGQVVDELIEYAKNSGGAEYVSNLGTALKTNPLPVALMGISLAWLMAKSGSASNGSGGRTEREEYPLARVTGAVRRTEPVQDQFGERYSHFSDERGNRFRALTDKAGRRAGHFIDEAGRTYRGFADAAGNQIQDIRDEAGTLFDEASGWISQSWSQITESAARVQSAISDAGRSVGEKSAAAGNAISNQTANLNQALLTQFREQPLVGGALAFAVGAAIGSALPNTEQEDEIMGEPADALREAVADRASDAMHKVGETAADLYGRATAVASDVHDAAKERIAEEARDYKG</sequence>
<dbReference type="RefSeq" id="WP_108002868.1">
    <property type="nucleotide sequence ID" value="NZ_JBHEEX010000013.1"/>
</dbReference>
<name>A0A2T5B806_MYCDI</name>
<organism evidence="1 2">
    <name type="scientific">Mycoplana dimorpha</name>
    <dbReference type="NCBI Taxonomy" id="28320"/>
    <lineage>
        <taxon>Bacteria</taxon>
        <taxon>Pseudomonadati</taxon>
        <taxon>Pseudomonadota</taxon>
        <taxon>Alphaproteobacteria</taxon>
        <taxon>Hyphomicrobiales</taxon>
        <taxon>Rhizobiaceae</taxon>
        <taxon>Mycoplana</taxon>
    </lineage>
</organism>
<proteinExistence type="predicted"/>